<gene>
    <name evidence="1" type="ORF">CesoFtcFv8_024645</name>
</gene>
<sequence length="66" mass="7380">MFSRDEAWSFYFSTRADIRRSFLKSLKKLLPNGEAFSARTPLSSPSLLSPPGFLPPCLQSNGSLEE</sequence>
<reference evidence="1 2" key="1">
    <citation type="journal article" date="2023" name="Mol. Biol. Evol.">
        <title>Genomics of Secondarily Temperate Adaptation in the Only Non-Antarctic Icefish.</title>
        <authorList>
            <person name="Rivera-Colon A.G."/>
            <person name="Rayamajhi N."/>
            <person name="Minhas B.F."/>
            <person name="Madrigal G."/>
            <person name="Bilyk K.T."/>
            <person name="Yoon V."/>
            <person name="Hune M."/>
            <person name="Gregory S."/>
            <person name="Cheng C.H.C."/>
            <person name="Catchen J.M."/>
        </authorList>
    </citation>
    <scope>NUCLEOTIDE SEQUENCE [LARGE SCALE GENOMIC DNA]</scope>
    <source>
        <strain evidence="1">JC2023a</strain>
    </source>
</reference>
<proteinExistence type="predicted"/>
<comment type="caution">
    <text evidence="1">The sequence shown here is derived from an EMBL/GenBank/DDBJ whole genome shotgun (WGS) entry which is preliminary data.</text>
</comment>
<name>A0AAN8B6S2_9TELE</name>
<dbReference type="Proteomes" id="UP001335648">
    <property type="component" value="Unassembled WGS sequence"/>
</dbReference>
<dbReference type="EMBL" id="JAULUE010002065">
    <property type="protein sequence ID" value="KAK5879331.1"/>
    <property type="molecule type" value="Genomic_DNA"/>
</dbReference>
<evidence type="ECO:0000313" key="2">
    <source>
        <dbReference type="Proteomes" id="UP001335648"/>
    </source>
</evidence>
<accession>A0AAN8B6S2</accession>
<evidence type="ECO:0000313" key="1">
    <source>
        <dbReference type="EMBL" id="KAK5879331.1"/>
    </source>
</evidence>
<keyword evidence="2" id="KW-1185">Reference proteome</keyword>
<protein>
    <submittedName>
        <fullName evidence="1">Uncharacterized protein</fullName>
    </submittedName>
</protein>
<dbReference type="AlphaFoldDB" id="A0AAN8B6S2"/>
<organism evidence="1 2">
    <name type="scientific">Champsocephalus esox</name>
    <name type="common">pike icefish</name>
    <dbReference type="NCBI Taxonomy" id="159716"/>
    <lineage>
        <taxon>Eukaryota</taxon>
        <taxon>Metazoa</taxon>
        <taxon>Chordata</taxon>
        <taxon>Craniata</taxon>
        <taxon>Vertebrata</taxon>
        <taxon>Euteleostomi</taxon>
        <taxon>Actinopterygii</taxon>
        <taxon>Neopterygii</taxon>
        <taxon>Teleostei</taxon>
        <taxon>Neoteleostei</taxon>
        <taxon>Acanthomorphata</taxon>
        <taxon>Eupercaria</taxon>
        <taxon>Perciformes</taxon>
        <taxon>Notothenioidei</taxon>
        <taxon>Channichthyidae</taxon>
        <taxon>Champsocephalus</taxon>
    </lineage>
</organism>